<dbReference type="Proteomes" id="UP000294299">
    <property type="component" value="Chromosome NFRAN"/>
</dbReference>
<sequence>MTHVAKIIEIVGASPTSWEDAAQVALAEAKKTIHGITGIELKDMTAKVDSNTGKITQYHSTVKIAFGVEHS</sequence>
<dbReference type="KEGG" id="nfn:NFRAN_2647"/>
<dbReference type="PANTHER" id="PTHR39324:SF1">
    <property type="entry name" value="CALCIUM DODECIN"/>
    <property type="match status" value="1"/>
</dbReference>
<accession>A0A484IFN6</accession>
<dbReference type="Gene3D" id="3.30.1660.10">
    <property type="entry name" value="Flavin-binding protein dodecin"/>
    <property type="match status" value="1"/>
</dbReference>
<dbReference type="InterPro" id="IPR025543">
    <property type="entry name" value="Dodecin-like"/>
</dbReference>
<reference evidence="1 2" key="1">
    <citation type="submission" date="2019-02" db="EMBL/GenBank/DDBJ databases">
        <authorList>
            <person name="Lehtovirta-Morley E L."/>
        </authorList>
    </citation>
    <scope>NUCLEOTIDE SEQUENCE [LARGE SCALE GENOMIC DNA]</scope>
    <source>
        <strain evidence="1">NFRAN1</strain>
    </source>
</reference>
<evidence type="ECO:0000313" key="1">
    <source>
        <dbReference type="EMBL" id="VFJ14969.1"/>
    </source>
</evidence>
<evidence type="ECO:0008006" key="3">
    <source>
        <dbReference type="Google" id="ProtNLM"/>
    </source>
</evidence>
<proteinExistence type="predicted"/>
<dbReference type="EMBL" id="LR216287">
    <property type="protein sequence ID" value="VFJ14969.1"/>
    <property type="molecule type" value="Genomic_DNA"/>
</dbReference>
<dbReference type="InterPro" id="IPR009923">
    <property type="entry name" value="Dodecin"/>
</dbReference>
<keyword evidence="2" id="KW-1185">Reference proteome</keyword>
<dbReference type="RefSeq" id="WP_134485017.1">
    <property type="nucleotide sequence ID" value="NZ_LR216287.1"/>
</dbReference>
<name>A0A484IFN6_9ARCH</name>
<dbReference type="InterPro" id="IPR036694">
    <property type="entry name" value="Dodecin-like_sf"/>
</dbReference>
<evidence type="ECO:0000313" key="2">
    <source>
        <dbReference type="Proteomes" id="UP000294299"/>
    </source>
</evidence>
<gene>
    <name evidence="1" type="ORF">NFRAN_2647</name>
</gene>
<protein>
    <recommendedName>
        <fullName evidence="3">Dodecin domain-containing protein</fullName>
    </recommendedName>
</protein>
<dbReference type="AlphaFoldDB" id="A0A484IFN6"/>
<dbReference type="GeneID" id="39421796"/>
<dbReference type="SUPFAM" id="SSF89807">
    <property type="entry name" value="Dodecin-like"/>
    <property type="match status" value="1"/>
</dbReference>
<dbReference type="OrthoDB" id="187186at2157"/>
<dbReference type="PANTHER" id="PTHR39324">
    <property type="entry name" value="CALCIUM DODECIN"/>
    <property type="match status" value="1"/>
</dbReference>
<organism evidence="1 2">
    <name type="scientific">Candidatus Nitrosocosmicus franklandianus</name>
    <dbReference type="NCBI Taxonomy" id="1798806"/>
    <lineage>
        <taxon>Archaea</taxon>
        <taxon>Nitrososphaerota</taxon>
        <taxon>Nitrososphaeria</taxon>
        <taxon>Nitrososphaerales</taxon>
        <taxon>Nitrososphaeraceae</taxon>
        <taxon>Candidatus Nitrosocosmicus</taxon>
    </lineage>
</organism>
<dbReference type="Pfam" id="PF07311">
    <property type="entry name" value="Dodecin"/>
    <property type="match status" value="1"/>
</dbReference>